<reference evidence="2 3" key="1">
    <citation type="journal article" date="2013" name="ISME J.">
        <title>A metabolic model for members of the genus Tetrasphaera involved in enhanced biological phosphorus removal.</title>
        <authorList>
            <person name="Kristiansen R."/>
            <person name="Nguyen H.T.T."/>
            <person name="Saunders A.M."/>
            <person name="Nielsen J.L."/>
            <person name="Wimmer R."/>
            <person name="Le V.Q."/>
            <person name="McIlroy S.J."/>
            <person name="Petrovski S."/>
            <person name="Seviour R.J."/>
            <person name="Calteau A."/>
            <person name="Nielsen K.L."/>
            <person name="Nielsen P.H."/>
        </authorList>
    </citation>
    <scope>NUCLEOTIDE SEQUENCE [LARGE SCALE GENOMIC DNA]</scope>
    <source>
        <strain evidence="2 3">Ben110</strain>
    </source>
</reference>
<protein>
    <recommendedName>
        <fullName evidence="4">Integral membrane protein</fullName>
    </recommendedName>
</protein>
<feature type="transmembrane region" description="Helical" evidence="1">
    <location>
        <begin position="9"/>
        <end position="28"/>
    </location>
</feature>
<feature type="transmembrane region" description="Helical" evidence="1">
    <location>
        <begin position="34"/>
        <end position="58"/>
    </location>
</feature>
<sequence length="66" mass="7147">MSKDQRRGIVGLVAVLYGMGVAFGPSLVDNDALWKAWLGVGAFVVGALWLALMVFPWAQGRRTETP</sequence>
<gene>
    <name evidence="2" type="ORF">BN11_3570002</name>
</gene>
<dbReference type="AlphaFoldDB" id="W6JZ47"/>
<organism evidence="2 3">
    <name type="scientific">Nostocoides australiense Ben110</name>
    <dbReference type="NCBI Taxonomy" id="1193182"/>
    <lineage>
        <taxon>Bacteria</taxon>
        <taxon>Bacillati</taxon>
        <taxon>Actinomycetota</taxon>
        <taxon>Actinomycetes</taxon>
        <taxon>Micrococcales</taxon>
        <taxon>Intrasporangiaceae</taxon>
        <taxon>Nostocoides</taxon>
    </lineage>
</organism>
<evidence type="ECO:0008006" key="4">
    <source>
        <dbReference type="Google" id="ProtNLM"/>
    </source>
</evidence>
<comment type="caution">
    <text evidence="2">The sequence shown here is derived from an EMBL/GenBank/DDBJ whole genome shotgun (WGS) entry which is preliminary data.</text>
</comment>
<dbReference type="OrthoDB" id="4871031at2"/>
<name>W6JZ47_9MICO</name>
<dbReference type="RefSeq" id="WP_048699511.1">
    <property type="nucleotide sequence ID" value="NZ_HG764815.1"/>
</dbReference>
<accession>W6JZ47</accession>
<proteinExistence type="predicted"/>
<evidence type="ECO:0000313" key="2">
    <source>
        <dbReference type="EMBL" id="CCH73950.1"/>
    </source>
</evidence>
<keyword evidence="1" id="KW-0472">Membrane</keyword>
<dbReference type="Proteomes" id="UP000035763">
    <property type="component" value="Unassembled WGS sequence"/>
</dbReference>
<dbReference type="EMBL" id="CAJA01000287">
    <property type="protein sequence ID" value="CCH73950.1"/>
    <property type="molecule type" value="Genomic_DNA"/>
</dbReference>
<keyword evidence="1" id="KW-1133">Transmembrane helix</keyword>
<evidence type="ECO:0000313" key="3">
    <source>
        <dbReference type="Proteomes" id="UP000035763"/>
    </source>
</evidence>
<evidence type="ECO:0000256" key="1">
    <source>
        <dbReference type="SAM" id="Phobius"/>
    </source>
</evidence>
<keyword evidence="3" id="KW-1185">Reference proteome</keyword>
<keyword evidence="1" id="KW-0812">Transmembrane</keyword>